<accession>A0ACB0KZR8</accession>
<protein>
    <submittedName>
        <fullName evidence="1">Uncharacterized protein</fullName>
    </submittedName>
</protein>
<dbReference type="EMBL" id="CASHSV030000409">
    <property type="protein sequence ID" value="CAJ2662090.1"/>
    <property type="molecule type" value="Genomic_DNA"/>
</dbReference>
<name>A0ACB0KZR8_TRIPR</name>
<reference evidence="1" key="1">
    <citation type="submission" date="2023-10" db="EMBL/GenBank/DDBJ databases">
        <authorList>
            <person name="Rodriguez Cubillos JULIANA M."/>
            <person name="De Vega J."/>
        </authorList>
    </citation>
    <scope>NUCLEOTIDE SEQUENCE</scope>
</reference>
<comment type="caution">
    <text evidence="1">The sequence shown here is derived from an EMBL/GenBank/DDBJ whole genome shotgun (WGS) entry which is preliminary data.</text>
</comment>
<organism evidence="1 2">
    <name type="scientific">Trifolium pratense</name>
    <name type="common">Red clover</name>
    <dbReference type="NCBI Taxonomy" id="57577"/>
    <lineage>
        <taxon>Eukaryota</taxon>
        <taxon>Viridiplantae</taxon>
        <taxon>Streptophyta</taxon>
        <taxon>Embryophyta</taxon>
        <taxon>Tracheophyta</taxon>
        <taxon>Spermatophyta</taxon>
        <taxon>Magnoliopsida</taxon>
        <taxon>eudicotyledons</taxon>
        <taxon>Gunneridae</taxon>
        <taxon>Pentapetalae</taxon>
        <taxon>rosids</taxon>
        <taxon>fabids</taxon>
        <taxon>Fabales</taxon>
        <taxon>Fabaceae</taxon>
        <taxon>Papilionoideae</taxon>
        <taxon>50 kb inversion clade</taxon>
        <taxon>NPAAA clade</taxon>
        <taxon>Hologalegina</taxon>
        <taxon>IRL clade</taxon>
        <taxon>Trifolieae</taxon>
        <taxon>Trifolium</taxon>
    </lineage>
</organism>
<keyword evidence="2" id="KW-1185">Reference proteome</keyword>
<gene>
    <name evidence="1" type="ORF">MILVUS5_LOCUS27709</name>
</gene>
<evidence type="ECO:0000313" key="2">
    <source>
        <dbReference type="Proteomes" id="UP001177021"/>
    </source>
</evidence>
<evidence type="ECO:0000313" key="1">
    <source>
        <dbReference type="EMBL" id="CAJ2662090.1"/>
    </source>
</evidence>
<sequence>MSVDSNVGAFNGTSSSNSQNKGYQNDTLNPYFLHPNENPNLALVTPLLSGPNYHSWSRAMTMALRSKNKMHFINGTLPRPDDDDRDSLAWDRCNTMLLSWLNNSVSPEISQSILWLDSASEIWQELKERFYQGDVFRISDLQDEISSLKQGDSTISTYYTSLKKLWQELDNFRPIPDSHCVHNCVHGCAAIAKMKSYKESDQVIRFLKGLNEQYHVVRSQIMLMDPLPTISKVYSLLVQQERQLATPVDESKLLAVSGNNHYAGRGHSTRGRGTRGGRSYGNGGRDGNNDHKTGKFSLTAAQQKALLALLQGSTSMSSHSINHVTTNTGILCTIPLSNNSDQFILDTSATDHICFDLKYFQCLKQIPPINLKLPNGTLVNTCLAGTIMFDHQLYLTDVLYFPNFTFNLISVPKLTKNLHCSLMFNDNKCVIQESSSKRMIGVADLLNGLYILTTPKVSLGHIPNTSCINNTNKITDVHSLESHKNSDCNVWHKRFGHASNDKLIELNKNFLFVKISNSSVPCDACFFAKQKRLPFTLSSTKSASNFDLVHMDI</sequence>
<proteinExistence type="predicted"/>
<dbReference type="Proteomes" id="UP001177021">
    <property type="component" value="Unassembled WGS sequence"/>
</dbReference>